<sequence>MTWNDQQWLEMFQMMREMFYHIVSMLGPHIVRQDTDMRWAIPPDKRVAMVIMKLSSPSSLRYITNQFGIAACTIGLATREMPRANAEDSGEEGCLILDAGGEDVSGGTEPLLDEASLMTPER</sequence>
<dbReference type="AlphaFoldDB" id="A0A151MQ42"/>
<evidence type="ECO:0000256" key="1">
    <source>
        <dbReference type="SAM" id="MobiDB-lite"/>
    </source>
</evidence>
<dbReference type="Proteomes" id="UP000050525">
    <property type="component" value="Unassembled WGS sequence"/>
</dbReference>
<dbReference type="STRING" id="8496.A0A151MQ42"/>
<evidence type="ECO:0000313" key="2">
    <source>
        <dbReference type="EMBL" id="KYO26539.1"/>
    </source>
</evidence>
<keyword evidence="3" id="KW-1185">Reference proteome</keyword>
<protein>
    <submittedName>
        <fullName evidence="2">Uncharacterized protein</fullName>
    </submittedName>
</protein>
<comment type="caution">
    <text evidence="2">The sequence shown here is derived from an EMBL/GenBank/DDBJ whole genome shotgun (WGS) entry which is preliminary data.</text>
</comment>
<accession>A0A151MQ42</accession>
<proteinExistence type="predicted"/>
<feature type="region of interest" description="Disordered" evidence="1">
    <location>
        <begin position="100"/>
        <end position="122"/>
    </location>
</feature>
<organism evidence="2 3">
    <name type="scientific">Alligator mississippiensis</name>
    <name type="common">American alligator</name>
    <dbReference type="NCBI Taxonomy" id="8496"/>
    <lineage>
        <taxon>Eukaryota</taxon>
        <taxon>Metazoa</taxon>
        <taxon>Chordata</taxon>
        <taxon>Craniata</taxon>
        <taxon>Vertebrata</taxon>
        <taxon>Euteleostomi</taxon>
        <taxon>Archelosauria</taxon>
        <taxon>Archosauria</taxon>
        <taxon>Crocodylia</taxon>
        <taxon>Alligatoridae</taxon>
        <taxon>Alligatorinae</taxon>
        <taxon>Alligator</taxon>
    </lineage>
</organism>
<reference evidence="2 3" key="1">
    <citation type="journal article" date="2012" name="Genome Biol.">
        <title>Sequencing three crocodilian genomes to illuminate the evolution of archosaurs and amniotes.</title>
        <authorList>
            <person name="St John J.A."/>
            <person name="Braun E.L."/>
            <person name="Isberg S.R."/>
            <person name="Miles L.G."/>
            <person name="Chong A.Y."/>
            <person name="Gongora J."/>
            <person name="Dalzell P."/>
            <person name="Moran C."/>
            <person name="Bed'hom B."/>
            <person name="Abzhanov A."/>
            <person name="Burgess S.C."/>
            <person name="Cooksey A.M."/>
            <person name="Castoe T.A."/>
            <person name="Crawford N.G."/>
            <person name="Densmore L.D."/>
            <person name="Drew J.C."/>
            <person name="Edwards S.V."/>
            <person name="Faircloth B.C."/>
            <person name="Fujita M.K."/>
            <person name="Greenwold M.J."/>
            <person name="Hoffmann F.G."/>
            <person name="Howard J.M."/>
            <person name="Iguchi T."/>
            <person name="Janes D.E."/>
            <person name="Khan S.Y."/>
            <person name="Kohno S."/>
            <person name="de Koning A.J."/>
            <person name="Lance S.L."/>
            <person name="McCarthy F.M."/>
            <person name="McCormack J.E."/>
            <person name="Merchant M.E."/>
            <person name="Peterson D.G."/>
            <person name="Pollock D.D."/>
            <person name="Pourmand N."/>
            <person name="Raney B.J."/>
            <person name="Roessler K.A."/>
            <person name="Sanford J.R."/>
            <person name="Sawyer R.H."/>
            <person name="Schmidt C.J."/>
            <person name="Triplett E.W."/>
            <person name="Tuberville T.D."/>
            <person name="Venegas-Anaya M."/>
            <person name="Howard J.T."/>
            <person name="Jarvis E.D."/>
            <person name="Guillette L.J.Jr."/>
            <person name="Glenn T.C."/>
            <person name="Green R.E."/>
            <person name="Ray D.A."/>
        </authorList>
    </citation>
    <scope>NUCLEOTIDE SEQUENCE [LARGE SCALE GENOMIC DNA]</scope>
    <source>
        <strain evidence="2">KSC_2009_1</strain>
    </source>
</reference>
<evidence type="ECO:0000313" key="3">
    <source>
        <dbReference type="Proteomes" id="UP000050525"/>
    </source>
</evidence>
<gene>
    <name evidence="2" type="ORF">Y1Q_0002165</name>
</gene>
<name>A0A151MQ42_ALLMI</name>
<dbReference type="EMBL" id="AKHW03005470">
    <property type="protein sequence ID" value="KYO26539.1"/>
    <property type="molecule type" value="Genomic_DNA"/>
</dbReference>